<evidence type="ECO:0000256" key="1">
    <source>
        <dbReference type="ARBA" id="ARBA00001933"/>
    </source>
</evidence>
<evidence type="ECO:0000256" key="8">
    <source>
        <dbReference type="ARBA" id="ARBA00023004"/>
    </source>
</evidence>
<dbReference type="InterPro" id="IPR000192">
    <property type="entry name" value="Aminotrans_V_dom"/>
</dbReference>
<dbReference type="eggNOG" id="COG1104">
    <property type="taxonomic scope" value="Bacteria"/>
</dbReference>
<keyword evidence="7" id="KW-0663">Pyridoxal phosphate</keyword>
<dbReference type="SUPFAM" id="SSF53383">
    <property type="entry name" value="PLP-dependent transferases"/>
    <property type="match status" value="1"/>
</dbReference>
<dbReference type="PANTHER" id="PTHR11601:SF34">
    <property type="entry name" value="CYSTEINE DESULFURASE"/>
    <property type="match status" value="1"/>
</dbReference>
<dbReference type="OrthoDB" id="9808002at2"/>
<keyword evidence="6" id="KW-0479">Metal-binding</keyword>
<dbReference type="EMBL" id="JRLY01000004">
    <property type="protein sequence ID" value="KGO93654.1"/>
    <property type="molecule type" value="Genomic_DNA"/>
</dbReference>
<dbReference type="FunFam" id="3.40.640.10:FF:000003">
    <property type="entry name" value="Cysteine desulfurase IscS"/>
    <property type="match status" value="1"/>
</dbReference>
<dbReference type="InterPro" id="IPR015422">
    <property type="entry name" value="PyrdxlP-dep_Trfase_small"/>
</dbReference>
<dbReference type="InterPro" id="IPR015421">
    <property type="entry name" value="PyrdxlP-dep_Trfase_major"/>
</dbReference>
<proteinExistence type="inferred from homology"/>
<dbReference type="GO" id="GO:0051537">
    <property type="term" value="F:2 iron, 2 sulfur cluster binding"/>
    <property type="evidence" value="ECO:0007669"/>
    <property type="project" value="UniProtKB-KW"/>
</dbReference>
<evidence type="ECO:0000256" key="2">
    <source>
        <dbReference type="ARBA" id="ARBA00006490"/>
    </source>
</evidence>
<keyword evidence="9" id="KW-0411">Iron-sulfur</keyword>
<comment type="cofactor">
    <cofactor evidence="1">
        <name>pyridoxal 5'-phosphate</name>
        <dbReference type="ChEBI" id="CHEBI:597326"/>
    </cofactor>
</comment>
<protein>
    <recommendedName>
        <fullName evidence="3">cysteine desulfurase</fullName>
        <ecNumber evidence="3">2.8.1.7</ecNumber>
    </recommendedName>
</protein>
<evidence type="ECO:0000256" key="10">
    <source>
        <dbReference type="ARBA" id="ARBA00050776"/>
    </source>
</evidence>
<dbReference type="Gene3D" id="3.90.1150.10">
    <property type="entry name" value="Aspartate Aminotransferase, domain 1"/>
    <property type="match status" value="1"/>
</dbReference>
<keyword evidence="13" id="KW-1185">Reference proteome</keyword>
<dbReference type="STRING" id="1121898.GCA_000422725_00301"/>
<keyword evidence="5" id="KW-0001">2Fe-2S</keyword>
<keyword evidence="4 12" id="KW-0808">Transferase</keyword>
<organism evidence="12 13">
    <name type="scientific">Flavobacterium subsaxonicum WB 4.1-42 = DSM 21790</name>
    <dbReference type="NCBI Taxonomy" id="1121898"/>
    <lineage>
        <taxon>Bacteria</taxon>
        <taxon>Pseudomonadati</taxon>
        <taxon>Bacteroidota</taxon>
        <taxon>Flavobacteriia</taxon>
        <taxon>Flavobacteriales</taxon>
        <taxon>Flavobacteriaceae</taxon>
        <taxon>Flavobacterium</taxon>
    </lineage>
</organism>
<dbReference type="GO" id="GO:0031071">
    <property type="term" value="F:cysteine desulfurase activity"/>
    <property type="evidence" value="ECO:0007669"/>
    <property type="project" value="UniProtKB-EC"/>
</dbReference>
<comment type="catalytic activity">
    <reaction evidence="10">
        <text>(sulfur carrier)-H + L-cysteine = (sulfur carrier)-SH + L-alanine</text>
        <dbReference type="Rhea" id="RHEA:43892"/>
        <dbReference type="Rhea" id="RHEA-COMP:14737"/>
        <dbReference type="Rhea" id="RHEA-COMP:14739"/>
        <dbReference type="ChEBI" id="CHEBI:29917"/>
        <dbReference type="ChEBI" id="CHEBI:35235"/>
        <dbReference type="ChEBI" id="CHEBI:57972"/>
        <dbReference type="ChEBI" id="CHEBI:64428"/>
        <dbReference type="EC" id="2.8.1.7"/>
    </reaction>
</comment>
<evidence type="ECO:0000256" key="6">
    <source>
        <dbReference type="ARBA" id="ARBA00022723"/>
    </source>
</evidence>
<dbReference type="GO" id="GO:0046872">
    <property type="term" value="F:metal ion binding"/>
    <property type="evidence" value="ECO:0007669"/>
    <property type="project" value="UniProtKB-KW"/>
</dbReference>
<sequence length="383" mass="42043">MDNSFIYFDNNATTPIDDRVLDSMLPYFKENFANANSTHQAGIAANSAVKDARNNVAELINADPTEIIFTSGATESINIALKGLSLQHTNYKKHIITVKTEHKAVVDTCKYLESLGFEIDYLEVNNDGLINLEQLKQIIKKDYTLLVSVMWVNNETGVIQPIQKISTITHQANALFMTDATQAVGKLTTDVLENEIDIMCFSPHKFYGPKGVGALYINKKSKAKILSLQHGGGHEAGLRSGTLNVPAIVGFGEASKCAIKDMTYNEKHISEIRNIIENRLLKINGSFLNGSKSQRLYNTLNICLPNFDANIFIGKYKNIAVSNGSACTSSLIQSSHVLSAMGLDDTQSLGSLRISIGKANKFSDIEKLVQAIEFECKNGKSLL</sequence>
<dbReference type="PANTHER" id="PTHR11601">
    <property type="entry name" value="CYSTEINE DESULFURYLASE FAMILY MEMBER"/>
    <property type="match status" value="1"/>
</dbReference>
<evidence type="ECO:0000313" key="13">
    <source>
        <dbReference type="Proteomes" id="UP000030111"/>
    </source>
</evidence>
<dbReference type="EC" id="2.8.1.7" evidence="3"/>
<dbReference type="AlphaFoldDB" id="A0A0A2MN00"/>
<evidence type="ECO:0000313" key="12">
    <source>
        <dbReference type="EMBL" id="KGO93654.1"/>
    </source>
</evidence>
<accession>A0A0A2MN00</accession>
<keyword evidence="8" id="KW-0408">Iron</keyword>
<dbReference type="Gene3D" id="3.40.640.10">
    <property type="entry name" value="Type I PLP-dependent aspartate aminotransferase-like (Major domain)"/>
    <property type="match status" value="1"/>
</dbReference>
<comment type="caution">
    <text evidence="12">The sequence shown here is derived from an EMBL/GenBank/DDBJ whole genome shotgun (WGS) entry which is preliminary data.</text>
</comment>
<dbReference type="Proteomes" id="UP000030111">
    <property type="component" value="Unassembled WGS sequence"/>
</dbReference>
<evidence type="ECO:0000256" key="9">
    <source>
        <dbReference type="ARBA" id="ARBA00023014"/>
    </source>
</evidence>
<reference evidence="12 13" key="1">
    <citation type="submission" date="2013-09" db="EMBL/GenBank/DDBJ databases">
        <authorList>
            <person name="Zeng Z."/>
            <person name="Chen C."/>
        </authorList>
    </citation>
    <scope>NUCLEOTIDE SEQUENCE [LARGE SCALE GENOMIC DNA]</scope>
    <source>
        <strain evidence="12 13">WB 4.1-42</strain>
    </source>
</reference>
<dbReference type="InterPro" id="IPR015424">
    <property type="entry name" value="PyrdxlP-dep_Trfase"/>
</dbReference>
<dbReference type="InterPro" id="IPR016454">
    <property type="entry name" value="Cysteine_dSase"/>
</dbReference>
<comment type="similarity">
    <text evidence="2">Belongs to the class-V pyridoxal-phosphate-dependent aminotransferase family. NifS/IscS subfamily.</text>
</comment>
<feature type="domain" description="Aminotransferase class V" evidence="11">
    <location>
        <begin position="6"/>
        <end position="368"/>
    </location>
</feature>
<evidence type="ECO:0000259" key="11">
    <source>
        <dbReference type="Pfam" id="PF00266"/>
    </source>
</evidence>
<gene>
    <name evidence="12" type="ORF">Q766_06745</name>
</gene>
<dbReference type="Pfam" id="PF00266">
    <property type="entry name" value="Aminotran_5"/>
    <property type="match status" value="1"/>
</dbReference>
<name>A0A0A2MN00_9FLAO</name>
<dbReference type="RefSeq" id="WP_035738918.1">
    <property type="nucleotide sequence ID" value="NZ_JRLY01000004.1"/>
</dbReference>
<evidence type="ECO:0000256" key="4">
    <source>
        <dbReference type="ARBA" id="ARBA00022679"/>
    </source>
</evidence>
<dbReference type="PIRSF" id="PIRSF005572">
    <property type="entry name" value="NifS"/>
    <property type="match status" value="1"/>
</dbReference>
<evidence type="ECO:0000256" key="3">
    <source>
        <dbReference type="ARBA" id="ARBA00012239"/>
    </source>
</evidence>
<evidence type="ECO:0000256" key="5">
    <source>
        <dbReference type="ARBA" id="ARBA00022714"/>
    </source>
</evidence>
<evidence type="ECO:0000256" key="7">
    <source>
        <dbReference type="ARBA" id="ARBA00022898"/>
    </source>
</evidence>